<evidence type="ECO:0000256" key="10">
    <source>
        <dbReference type="SAM" id="MobiDB-lite"/>
    </source>
</evidence>
<keyword evidence="3 7" id="KW-0963">Cytoplasm</keyword>
<dbReference type="GO" id="GO:0008236">
    <property type="term" value="F:serine-type peptidase activity"/>
    <property type="evidence" value="ECO:0007669"/>
    <property type="project" value="UniProtKB-UniRule"/>
</dbReference>
<evidence type="ECO:0000256" key="11">
    <source>
        <dbReference type="SAM" id="SignalP"/>
    </source>
</evidence>
<comment type="similarity">
    <text evidence="2 7">Belongs to the peptidase S41B family.</text>
</comment>
<accession>A0A2S5A3G9</accession>
<dbReference type="InterPro" id="IPR028204">
    <property type="entry name" value="Tricorn_C1"/>
</dbReference>
<evidence type="ECO:0000256" key="6">
    <source>
        <dbReference type="ARBA" id="ARBA00022825"/>
    </source>
</evidence>
<dbReference type="Gene3D" id="2.120.10.30">
    <property type="entry name" value="TolB, C-terminal domain"/>
    <property type="match status" value="1"/>
</dbReference>
<comment type="caution">
    <text evidence="14">The sequence shown here is derived from an EMBL/GenBank/DDBJ whole genome shotgun (WGS) entry which is preliminary data.</text>
</comment>
<evidence type="ECO:0000256" key="3">
    <source>
        <dbReference type="ARBA" id="ARBA00022490"/>
    </source>
</evidence>
<feature type="chain" id="PRO_5015617176" description="Tricorn protease homolog" evidence="11">
    <location>
        <begin position="20"/>
        <end position="1085"/>
    </location>
</feature>
<dbReference type="Pfam" id="PF26550">
    <property type="entry name" value="Tricorn_2nd"/>
    <property type="match status" value="1"/>
</dbReference>
<dbReference type="PIRSF" id="PIRSF036421">
    <property type="entry name" value="Tricorn_protease"/>
    <property type="match status" value="1"/>
</dbReference>
<dbReference type="InterPro" id="IPR012393">
    <property type="entry name" value="Tricorn_protease"/>
</dbReference>
<dbReference type="CDD" id="cd07562">
    <property type="entry name" value="Peptidase_S41_TRI"/>
    <property type="match status" value="1"/>
</dbReference>
<dbReference type="SUPFAM" id="SSF69304">
    <property type="entry name" value="Tricorn protease N-terminal domain"/>
    <property type="match status" value="1"/>
</dbReference>
<evidence type="ECO:0000256" key="9">
    <source>
        <dbReference type="PIRSR" id="PIRSR036421-3"/>
    </source>
</evidence>
<feature type="site" description="Transition state stabilizer; via amide nitrogen" evidence="9">
    <location>
        <position position="987"/>
    </location>
</feature>
<dbReference type="InterPro" id="IPR036034">
    <property type="entry name" value="PDZ_sf"/>
</dbReference>
<evidence type="ECO:0000256" key="8">
    <source>
        <dbReference type="PIRSR" id="PIRSR036421-1"/>
    </source>
</evidence>
<comment type="function">
    <text evidence="7">Degrades oligopeptides.</text>
</comment>
<dbReference type="Proteomes" id="UP000236893">
    <property type="component" value="Unassembled WGS sequence"/>
</dbReference>
<evidence type="ECO:0000313" key="14">
    <source>
        <dbReference type="EMBL" id="POY37121.1"/>
    </source>
</evidence>
<sequence length="1085" mass="121574">MKKLIGAICLLGLFQTTQAQDNPLWLRYPAISPDGKTIVFSFKGDLYRMAAEGGQAVPLTLHEAQDFMPVWSHDGKSIAFASDRYGNFDVYVMPAEGGEAKRLTYYSANDFPSDFSADNKNVVFTSVRQDAFTSAQFPYGRMAETYSVPAAGGKTSMLNTNTMEIARYSKDGKKIIYQDYKGYEDPWRKHHTSAVTKDIWLYDIAEKSYNKLTSFNGEDRNPVFGANGEIFYLSEESGTLNVHQMPAGGGSNTKITSFQKDPVRFLSVSENNTLCYTYNGEIYTQKQGGQPQKVTVKISTDGRNNAEKVLPVNTGVTEMALSPNGKEIAFVFRGEVFVSSVEGGVTKRVTNTPTQERTVSFSPDGRTLLYAAERNGTWDVLKSSIQRKEEAYFYSSTLLNEEPLITSTDKDEFQPAFSPDGKEVAFLENRTTLRVINLASKALRTLLTDESNYSYSDGDQYYTWSPDSKWILAGFNEPNQYFNNDIALIAADGKQKLTNLTPSGYSEGSPKWALGGKMMIYFADRDGMKNHGSWGGESDVYGLFFTQEAFDRFKLSKTDFTLVKEQEEKEKKDKKTEETDSKDKKDEKSVKPEDKTVKIELPGIEDRRLRLTINSSDLSDAIMSSDGEKLYYLSKFEKGYDLWVTEPRTKDTKILAKLDGGPAGIEIANDGKSLFVVSSGKISKVDAESGKVTPIGISSEMMLSAAQEREYIFNHAWRQVKEKFYVTNLQNVDWEYYGKAYKKFLPYINNNYDFAEMMSEMLGELNASHTGCRYAPPSEGGDRTAVLGLVYDDSFNGNGLKVEEVLLKGPFNTAKSKVKAGTIIEKIDGQLITVNDDYNKLLNRKAGKLTLVSLFDPSNGAHWDESIKPLTIGEQNELLYTRWVENRRKEVDKLSGGKVGYVHVRGMNDESFRTVYEDVLGKNGQKESLIVDTRFNGGGWLHDDLVTLLSGKKYIDIYPREKHRGQEPFKKWTKPSVVLMGEGNYSDAHMFPYAYRANNVGKLIGMPVPGTGTAVWWETQIDPSLVFGIPQVGMLDTNGKYLENNQLEPDVKVANDPSVVTSGRDQQIETAVKELLKANNMKAEK</sequence>
<dbReference type="Gene3D" id="2.120.10.60">
    <property type="entry name" value="Tricorn protease N-terminal domain"/>
    <property type="match status" value="2"/>
</dbReference>
<organism evidence="14 15">
    <name type="scientific">Solitalea longa</name>
    <dbReference type="NCBI Taxonomy" id="2079460"/>
    <lineage>
        <taxon>Bacteria</taxon>
        <taxon>Pseudomonadati</taxon>
        <taxon>Bacteroidota</taxon>
        <taxon>Sphingobacteriia</taxon>
        <taxon>Sphingobacteriales</taxon>
        <taxon>Sphingobacteriaceae</taxon>
        <taxon>Solitalea</taxon>
    </lineage>
</organism>
<gene>
    <name evidence="14" type="ORF">C3K47_08675</name>
</gene>
<reference evidence="14 15" key="1">
    <citation type="submission" date="2018-01" db="EMBL/GenBank/DDBJ databases">
        <authorList>
            <person name="Gaut B.S."/>
            <person name="Morton B.R."/>
            <person name="Clegg M.T."/>
            <person name="Duvall M.R."/>
        </authorList>
    </citation>
    <scope>NUCLEOTIDE SEQUENCE [LARGE SCALE GENOMIC DNA]</scope>
    <source>
        <strain evidence="14 15">HR-AV</strain>
    </source>
</reference>
<evidence type="ECO:0000256" key="4">
    <source>
        <dbReference type="ARBA" id="ARBA00022670"/>
    </source>
</evidence>
<evidence type="ECO:0000256" key="5">
    <source>
        <dbReference type="ARBA" id="ARBA00022801"/>
    </source>
</evidence>
<dbReference type="Pfam" id="PF03572">
    <property type="entry name" value="Peptidase_S41"/>
    <property type="match status" value="1"/>
</dbReference>
<protein>
    <recommendedName>
        <fullName evidence="7">Tricorn protease homolog</fullName>
        <ecNumber evidence="7">3.4.21.-</ecNumber>
    </recommendedName>
</protein>
<feature type="active site" description="Charge relay system" evidence="8">
    <location>
        <position position="769"/>
    </location>
</feature>
<dbReference type="SUPFAM" id="SSF82171">
    <property type="entry name" value="DPP6 N-terminal domain-like"/>
    <property type="match status" value="2"/>
</dbReference>
<feature type="domain" description="Tricorn protease C1" evidence="13">
    <location>
        <begin position="706"/>
        <end position="763"/>
    </location>
</feature>
<dbReference type="AlphaFoldDB" id="A0A2S5A3G9"/>
<dbReference type="Pfam" id="PF26549">
    <property type="entry name" value="Tricorn_N"/>
    <property type="match status" value="1"/>
</dbReference>
<dbReference type="GO" id="GO:0006508">
    <property type="term" value="P:proteolysis"/>
    <property type="evidence" value="ECO:0007669"/>
    <property type="project" value="UniProtKB-UniRule"/>
</dbReference>
<feature type="region of interest" description="Disordered" evidence="10">
    <location>
        <begin position="565"/>
        <end position="594"/>
    </location>
</feature>
<dbReference type="Gene3D" id="3.30.750.44">
    <property type="match status" value="1"/>
</dbReference>
<dbReference type="SUPFAM" id="SSF50156">
    <property type="entry name" value="PDZ domain-like"/>
    <property type="match status" value="1"/>
</dbReference>
<evidence type="ECO:0000259" key="12">
    <source>
        <dbReference type="Pfam" id="PF03572"/>
    </source>
</evidence>
<dbReference type="InterPro" id="IPR005151">
    <property type="entry name" value="Tail-specific_protease"/>
</dbReference>
<dbReference type="Pfam" id="PF14684">
    <property type="entry name" value="Tricorn_C1"/>
    <property type="match status" value="1"/>
</dbReference>
<keyword evidence="11" id="KW-0732">Signal</keyword>
<dbReference type="GO" id="GO:0005737">
    <property type="term" value="C:cytoplasm"/>
    <property type="evidence" value="ECO:0007669"/>
    <property type="project" value="UniProtKB-SubCell"/>
</dbReference>
<dbReference type="RefSeq" id="WP_103788731.1">
    <property type="nucleotide sequence ID" value="NZ_PQVF01000005.1"/>
</dbReference>
<dbReference type="PANTHER" id="PTHR43253">
    <property type="entry name" value="TRICORN PROTEASE HOMOLOG 2-RELATED"/>
    <property type="match status" value="1"/>
</dbReference>
<name>A0A2S5A3G9_9SPHI</name>
<keyword evidence="4 7" id="KW-0645">Protease</keyword>
<dbReference type="Gene3D" id="3.90.226.10">
    <property type="entry name" value="2-enoyl-CoA Hydratase, Chain A, domain 1"/>
    <property type="match status" value="1"/>
</dbReference>
<feature type="active site" description="Charge relay system" evidence="8">
    <location>
        <position position="1043"/>
    </location>
</feature>
<dbReference type="EC" id="3.4.21.-" evidence="7"/>
<evidence type="ECO:0000313" key="15">
    <source>
        <dbReference type="Proteomes" id="UP000236893"/>
    </source>
</evidence>
<feature type="domain" description="Tail specific protease" evidence="12">
    <location>
        <begin position="898"/>
        <end position="1053"/>
    </location>
</feature>
<proteinExistence type="inferred from homology"/>
<dbReference type="OrthoDB" id="9815657at2"/>
<dbReference type="InterPro" id="IPR011042">
    <property type="entry name" value="6-blade_b-propeller_TolB-like"/>
</dbReference>
<dbReference type="InterPro" id="IPR029045">
    <property type="entry name" value="ClpP/crotonase-like_dom_sf"/>
</dbReference>
<dbReference type="PANTHER" id="PTHR43253:SF1">
    <property type="entry name" value="TRICORN PROTEASE HOMOLOG 2-RELATED"/>
    <property type="match status" value="1"/>
</dbReference>
<feature type="signal peptide" evidence="11">
    <location>
        <begin position="1"/>
        <end position="19"/>
    </location>
</feature>
<keyword evidence="6 7" id="KW-0720">Serine protease</keyword>
<evidence type="ECO:0000256" key="7">
    <source>
        <dbReference type="PIRNR" id="PIRNR036421"/>
    </source>
</evidence>
<dbReference type="EMBL" id="PQVF01000005">
    <property type="protein sequence ID" value="POY37121.1"/>
    <property type="molecule type" value="Genomic_DNA"/>
</dbReference>
<evidence type="ECO:0000256" key="2">
    <source>
        <dbReference type="ARBA" id="ARBA00008524"/>
    </source>
</evidence>
<keyword evidence="15" id="KW-1185">Reference proteome</keyword>
<dbReference type="SUPFAM" id="SSF52096">
    <property type="entry name" value="ClpP/crotonase"/>
    <property type="match status" value="1"/>
</dbReference>
<comment type="subcellular location">
    <subcellularLocation>
        <location evidence="1 7">Cytoplasm</location>
    </subcellularLocation>
</comment>
<feature type="active site" description="Nucleophile" evidence="8">
    <location>
        <position position="986"/>
    </location>
</feature>
<evidence type="ECO:0000259" key="13">
    <source>
        <dbReference type="Pfam" id="PF14684"/>
    </source>
</evidence>
<keyword evidence="5 7" id="KW-0378">Hydrolase</keyword>
<evidence type="ECO:0000256" key="1">
    <source>
        <dbReference type="ARBA" id="ARBA00004496"/>
    </source>
</evidence>